<evidence type="ECO:0000313" key="1">
    <source>
        <dbReference type="EMBL" id="EFV03873.1"/>
    </source>
</evidence>
<accession>E6MR80</accession>
<sequence>MILRDVSNVLKHGCVFYDNANTLKIGKNINVLNSIFELKK</sequence>
<name>E6MR80_9BACT</name>
<proteinExistence type="predicted"/>
<comment type="caution">
    <text evidence="1">The sequence shown here is derived from an EMBL/GenBank/DDBJ whole genome shotgun (WGS) entry which is preliminary data.</text>
</comment>
<protein>
    <submittedName>
        <fullName evidence="1">Uncharacterized protein</fullName>
    </submittedName>
</protein>
<organism evidence="1 2">
    <name type="scientific">Segatella salivae DSM 15606</name>
    <dbReference type="NCBI Taxonomy" id="888832"/>
    <lineage>
        <taxon>Bacteria</taxon>
        <taxon>Pseudomonadati</taxon>
        <taxon>Bacteroidota</taxon>
        <taxon>Bacteroidia</taxon>
        <taxon>Bacteroidales</taxon>
        <taxon>Prevotellaceae</taxon>
        <taxon>Segatella</taxon>
    </lineage>
</organism>
<dbReference type="AlphaFoldDB" id="E6MR80"/>
<dbReference type="EMBL" id="AEQO01000162">
    <property type="protein sequence ID" value="EFV03873.1"/>
    <property type="molecule type" value="Genomic_DNA"/>
</dbReference>
<gene>
    <name evidence="1" type="ORF">HMPREF9420_1998</name>
</gene>
<keyword evidence="2" id="KW-1185">Reference proteome</keyword>
<evidence type="ECO:0000313" key="2">
    <source>
        <dbReference type="Proteomes" id="UP000003874"/>
    </source>
</evidence>
<dbReference type="HOGENOM" id="CLU_3294490_0_0_10"/>
<dbReference type="STRING" id="888832.HMPREF9420_1998"/>
<reference evidence="1 2" key="1">
    <citation type="submission" date="2010-12" db="EMBL/GenBank/DDBJ databases">
        <authorList>
            <person name="Muzny D."/>
            <person name="Qin X."/>
            <person name="Deng J."/>
            <person name="Jiang H."/>
            <person name="Liu Y."/>
            <person name="Qu J."/>
            <person name="Song X.-Z."/>
            <person name="Zhang L."/>
            <person name="Thornton R."/>
            <person name="Coyle M."/>
            <person name="Francisco L."/>
            <person name="Jackson L."/>
            <person name="Javaid M."/>
            <person name="Korchina V."/>
            <person name="Kovar C."/>
            <person name="Mata R."/>
            <person name="Mathew T."/>
            <person name="Ngo R."/>
            <person name="Nguyen L."/>
            <person name="Nguyen N."/>
            <person name="Okwuonu G."/>
            <person name="Ongeri F."/>
            <person name="Pham C."/>
            <person name="Simmons D."/>
            <person name="Wilczek-Boney K."/>
            <person name="Hale W."/>
            <person name="Jakkamsetti A."/>
            <person name="Pham P."/>
            <person name="Ruth R."/>
            <person name="San Lucas F."/>
            <person name="Warren J."/>
            <person name="Zhang J."/>
            <person name="Zhao Z."/>
            <person name="Zhou C."/>
            <person name="Zhu D."/>
            <person name="Lee S."/>
            <person name="Bess C."/>
            <person name="Blankenburg K."/>
            <person name="Forbes L."/>
            <person name="Fu Q."/>
            <person name="Gubbala S."/>
            <person name="Hirani K."/>
            <person name="Jayaseelan J.C."/>
            <person name="Lara F."/>
            <person name="Munidasa M."/>
            <person name="Palculict T."/>
            <person name="Patil S."/>
            <person name="Pu L.-L."/>
            <person name="Saada N."/>
            <person name="Tang L."/>
            <person name="Weissenberger G."/>
            <person name="Zhu Y."/>
            <person name="Hemphill L."/>
            <person name="Shang Y."/>
            <person name="Youmans B."/>
            <person name="Ayvaz T."/>
            <person name="Ross M."/>
            <person name="Santibanez J."/>
            <person name="Aqrawi P."/>
            <person name="Gross S."/>
            <person name="Joshi V."/>
            <person name="Fowler G."/>
            <person name="Nazareth L."/>
            <person name="Reid J."/>
            <person name="Worley K."/>
            <person name="Petrosino J."/>
            <person name="Highlander S."/>
            <person name="Gibbs R."/>
        </authorList>
    </citation>
    <scope>NUCLEOTIDE SEQUENCE [LARGE SCALE GENOMIC DNA]</scope>
    <source>
        <strain evidence="1 2">DSM 15606</strain>
    </source>
</reference>
<dbReference type="Proteomes" id="UP000003874">
    <property type="component" value="Unassembled WGS sequence"/>
</dbReference>